<comment type="caution">
    <text evidence="6">The sequence shown here is derived from an EMBL/GenBank/DDBJ whole genome shotgun (WGS) entry which is preliminary data.</text>
</comment>
<feature type="region of interest" description="Disordered" evidence="4">
    <location>
        <begin position="91"/>
        <end position="170"/>
    </location>
</feature>
<dbReference type="CDD" id="cd17724">
    <property type="entry name" value="BRCT_p53bp1_rpt2"/>
    <property type="match status" value="1"/>
</dbReference>
<dbReference type="OrthoDB" id="129353at2759"/>
<feature type="region of interest" description="Disordered" evidence="4">
    <location>
        <begin position="405"/>
        <end position="432"/>
    </location>
</feature>
<feature type="compositionally biased region" description="Polar residues" evidence="4">
    <location>
        <begin position="123"/>
        <end position="135"/>
    </location>
</feature>
<dbReference type="GO" id="GO:0042393">
    <property type="term" value="F:histone binding"/>
    <property type="evidence" value="ECO:0007669"/>
    <property type="project" value="TreeGrafter"/>
</dbReference>
<sequence>MSTVKSSLWKTTTSKLCKSNMRSVDKRDRAIKRPNNSDESQASQLLKELARTPVRIFTNTTPSQHEDYLQEHGSLNASDRSIQKYSYHGLAHSPAKKGDNITQSGSQKENSLSGSWDPPGLQFNPSVTPQLSQRQKTPEEPVGSEARVENELSHRSRAGTQDSDESASVYEPRRFIIPVIPPKRPIPTKSASISNALASSSGTGTLKSLPARSKSERTRRQRSPSPQSQDSFAGPISFEAQQKLDPVFHRPLFELGQSQSQTSSMATDGTHPSAYDDEVPERFQNRVFVAGTPSISDQSQNQSQSHSTQDFSLSQPIELSQSQISYTTGQDQSADLGLEGDNSSIAFPVPSLPYPSSETSSYGPAIKDDDDSDDSQPVCIPTQIPGYYIPTQPSDVPSTGLSVGLPYATDYSQPEPSSSTTNNPRSILSMGDSHNQWRMHGQLAAQPTLPDDSMDTQVDNDFTQTQPSAASNLRATGLPINERPLSPPPPIARQQRHAPLRTRTVGSDLDIVPDSENADDAEQGPPSSPETISIPLGPPTPVKKAKDHVRTPVARIASPEIVPDSFIEEEEEEEEEEAPLAIATRKKTSLEVPKGRTRERSTISPVAQKKPSSRLDEPAPPRTRNQSRSATKPPGSATSRREEAMEVVPSSLPLQDYPEPAAKSRRPFKRKKPMKTRAAPVTPVQSHSSPLSESSDAESVVIPDYVPEEAPIEPTPTEVSLDADEEYEGPTNATASRKRKRIASPSKTKLNLRSASKVSKTPSITPDKRSAKRQKSTCSSRSLINAPTRVFAVWKQDNHYYAGTVHSSCDSGRFKIHFDDETEDDVHINYMRRCELNEGDHVISNITKGKGKVVDGSRCAPDNVVIVEFDNGEELDQQELDLRDIKIANRSITSQWKDRMLNADDIVTIVKPKGVKLSPSSSKLSLNSSASSTRKLFMKTGFVVTLSLQDENPDKKRNQLTKDLKSTSGEAFDDWSNIFDMPGTYSLSGKRWEITKGEVTFDKGNDLQRVFLLSDDANQKPKFLIALALGIPCIRTEWLSDSIHSLDEKEWSSYLLPAGTSMKLGARVSQAVDLDWCNSPHHLTEIMENPVPAKVFSGKHILCLSPDYLPVKAKKVTSSNALPNIHPNILAQGDVSSTDKSAESSRQVPYIILAMGSSRVEAVAGPEHASLKIKDYDYVIVKEDDDVKKFSAKHRNANFVPFHWVKQCLIAGRLFPNSP</sequence>
<dbReference type="STRING" id="98765.A0A2R6NVF0"/>
<dbReference type="InterPro" id="IPR047249">
    <property type="entry name" value="BRCT_p53bp1-like_rpt1"/>
</dbReference>
<feature type="compositionally biased region" description="Polar residues" evidence="4">
    <location>
        <begin position="410"/>
        <end position="432"/>
    </location>
</feature>
<name>A0A2R6NVF0_9APHY</name>
<feature type="compositionally biased region" description="Basic residues" evidence="4">
    <location>
        <begin position="663"/>
        <end position="675"/>
    </location>
</feature>
<evidence type="ECO:0000313" key="6">
    <source>
        <dbReference type="EMBL" id="PSR77560.1"/>
    </source>
</evidence>
<keyword evidence="7" id="KW-1185">Reference proteome</keyword>
<dbReference type="GO" id="GO:0000077">
    <property type="term" value="P:DNA damage checkpoint signaling"/>
    <property type="evidence" value="ECO:0007669"/>
    <property type="project" value="TreeGrafter"/>
</dbReference>
<dbReference type="InterPro" id="IPR047250">
    <property type="entry name" value="BRCT_p53bp1-like_rpt2"/>
</dbReference>
<feature type="compositionally biased region" description="Polar residues" evidence="4">
    <location>
        <begin position="455"/>
        <end position="474"/>
    </location>
</feature>
<organism evidence="6 7">
    <name type="scientific">Hermanssonia centrifuga</name>
    <dbReference type="NCBI Taxonomy" id="98765"/>
    <lineage>
        <taxon>Eukaryota</taxon>
        <taxon>Fungi</taxon>
        <taxon>Dikarya</taxon>
        <taxon>Basidiomycota</taxon>
        <taxon>Agaricomycotina</taxon>
        <taxon>Agaricomycetes</taxon>
        <taxon>Polyporales</taxon>
        <taxon>Meruliaceae</taxon>
        <taxon>Hermanssonia</taxon>
    </lineage>
</organism>
<keyword evidence="2" id="KW-0227">DNA damage</keyword>
<dbReference type="SUPFAM" id="SSF52113">
    <property type="entry name" value="BRCT domain"/>
    <property type="match status" value="1"/>
</dbReference>
<feature type="compositionally biased region" description="Polar residues" evidence="4">
    <location>
        <begin position="100"/>
        <end position="114"/>
    </location>
</feature>
<dbReference type="GO" id="GO:0005634">
    <property type="term" value="C:nucleus"/>
    <property type="evidence" value="ECO:0007669"/>
    <property type="project" value="UniProtKB-SubCell"/>
</dbReference>
<evidence type="ECO:0000259" key="5">
    <source>
        <dbReference type="PROSITE" id="PS50172"/>
    </source>
</evidence>
<dbReference type="InterPro" id="IPR041297">
    <property type="entry name" value="Crb2_Tudor"/>
</dbReference>
<feature type="compositionally biased region" description="Acidic residues" evidence="4">
    <location>
        <begin position="511"/>
        <end position="522"/>
    </location>
</feature>
<feature type="region of interest" description="Disordered" evidence="4">
    <location>
        <begin position="294"/>
        <end position="314"/>
    </location>
</feature>
<comment type="subcellular location">
    <subcellularLocation>
        <location evidence="1">Nucleus</location>
    </subcellularLocation>
</comment>
<dbReference type="PANTHER" id="PTHR15321:SF3">
    <property type="entry name" value="TP53-BINDING PROTEIN 1"/>
    <property type="match status" value="1"/>
</dbReference>
<gene>
    <name evidence="6" type="ORF">PHLCEN_2v7750</name>
</gene>
<dbReference type="Gene3D" id="3.40.50.10190">
    <property type="entry name" value="BRCT domain"/>
    <property type="match status" value="1"/>
</dbReference>
<feature type="compositionally biased region" description="Low complexity" evidence="4">
    <location>
        <begin position="686"/>
        <end position="699"/>
    </location>
</feature>
<feature type="region of interest" description="Disordered" evidence="4">
    <location>
        <begin position="326"/>
        <end position="376"/>
    </location>
</feature>
<feature type="compositionally biased region" description="Polar residues" evidence="4">
    <location>
        <begin position="745"/>
        <end position="764"/>
    </location>
</feature>
<evidence type="ECO:0000313" key="7">
    <source>
        <dbReference type="Proteomes" id="UP000186601"/>
    </source>
</evidence>
<reference evidence="6 7" key="1">
    <citation type="submission" date="2018-02" db="EMBL/GenBank/DDBJ databases">
        <title>Genome sequence of the basidiomycete white-rot fungus Phlebia centrifuga.</title>
        <authorList>
            <person name="Granchi Z."/>
            <person name="Peng M."/>
            <person name="de Vries R.P."/>
            <person name="Hilden K."/>
            <person name="Makela M.R."/>
            <person name="Grigoriev I."/>
            <person name="Riley R."/>
        </authorList>
    </citation>
    <scope>NUCLEOTIDE SEQUENCE [LARGE SCALE GENOMIC DNA]</scope>
    <source>
        <strain evidence="6 7">FBCC195</strain>
    </source>
</reference>
<evidence type="ECO:0000256" key="1">
    <source>
        <dbReference type="ARBA" id="ARBA00004123"/>
    </source>
</evidence>
<protein>
    <recommendedName>
        <fullName evidence="5">BRCT domain-containing protein</fullName>
    </recommendedName>
</protein>
<evidence type="ECO:0000256" key="4">
    <source>
        <dbReference type="SAM" id="MobiDB-lite"/>
    </source>
</evidence>
<dbReference type="PANTHER" id="PTHR15321">
    <property type="entry name" value="TUMOR SUPPRESSOR P53-BINDING PROTEIN 1"/>
    <property type="match status" value="1"/>
</dbReference>
<feature type="compositionally biased region" description="Low complexity" evidence="4">
    <location>
        <begin position="294"/>
        <end position="309"/>
    </location>
</feature>
<dbReference type="CDD" id="cd17745">
    <property type="entry name" value="BRCT_p53bp1_rpt1"/>
    <property type="match status" value="1"/>
</dbReference>
<dbReference type="Pfam" id="PF18115">
    <property type="entry name" value="Tudor_3"/>
    <property type="match status" value="1"/>
</dbReference>
<feature type="domain" description="BRCT" evidence="5">
    <location>
        <begin position="932"/>
        <end position="1056"/>
    </location>
</feature>
<feature type="region of interest" description="Disordered" evidence="4">
    <location>
        <begin position="19"/>
        <end position="44"/>
    </location>
</feature>
<dbReference type="Gene3D" id="2.30.30.140">
    <property type="match status" value="1"/>
</dbReference>
<dbReference type="InterPro" id="IPR047252">
    <property type="entry name" value="TP53BP1-like"/>
</dbReference>
<dbReference type="Proteomes" id="UP000186601">
    <property type="component" value="Unassembled WGS sequence"/>
</dbReference>
<dbReference type="GO" id="GO:0045944">
    <property type="term" value="P:positive regulation of transcription by RNA polymerase II"/>
    <property type="evidence" value="ECO:0007669"/>
    <property type="project" value="TreeGrafter"/>
</dbReference>
<accession>A0A2R6NVF0</accession>
<evidence type="ECO:0000256" key="2">
    <source>
        <dbReference type="ARBA" id="ARBA00022763"/>
    </source>
</evidence>
<proteinExistence type="predicted"/>
<evidence type="ECO:0000256" key="3">
    <source>
        <dbReference type="ARBA" id="ARBA00023242"/>
    </source>
</evidence>
<feature type="region of interest" description="Disordered" evidence="4">
    <location>
        <begin position="446"/>
        <end position="780"/>
    </location>
</feature>
<dbReference type="EMBL" id="MLYV02000787">
    <property type="protein sequence ID" value="PSR77560.1"/>
    <property type="molecule type" value="Genomic_DNA"/>
</dbReference>
<keyword evidence="3" id="KW-0539">Nucleus</keyword>
<feature type="region of interest" description="Disordered" evidence="4">
    <location>
        <begin position="196"/>
        <end position="234"/>
    </location>
</feature>
<feature type="region of interest" description="Disordered" evidence="4">
    <location>
        <begin position="258"/>
        <end position="277"/>
    </location>
</feature>
<feature type="compositionally biased region" description="Polar residues" evidence="4">
    <location>
        <begin position="258"/>
        <end position="267"/>
    </location>
</feature>
<dbReference type="PROSITE" id="PS50172">
    <property type="entry name" value="BRCT"/>
    <property type="match status" value="1"/>
</dbReference>
<dbReference type="AlphaFoldDB" id="A0A2R6NVF0"/>
<feature type="compositionally biased region" description="Acidic residues" evidence="4">
    <location>
        <begin position="566"/>
        <end position="578"/>
    </location>
</feature>
<dbReference type="InterPro" id="IPR001357">
    <property type="entry name" value="BRCT_dom"/>
</dbReference>
<dbReference type="InterPro" id="IPR036420">
    <property type="entry name" value="BRCT_dom_sf"/>
</dbReference>
<dbReference type="SUPFAM" id="SSF63748">
    <property type="entry name" value="Tudor/PWWP/MBT"/>
    <property type="match status" value="1"/>
</dbReference>